<evidence type="ECO:0000256" key="8">
    <source>
        <dbReference type="ARBA" id="ARBA00023037"/>
    </source>
</evidence>
<gene>
    <name evidence="14" type="ORF">UPYG_G00259620</name>
</gene>
<evidence type="ECO:0000256" key="2">
    <source>
        <dbReference type="ARBA" id="ARBA00008054"/>
    </source>
</evidence>
<feature type="transmembrane region" description="Helical" evidence="12">
    <location>
        <begin position="483"/>
        <end position="507"/>
    </location>
</feature>
<dbReference type="Proteomes" id="UP001557470">
    <property type="component" value="Unassembled WGS sequence"/>
</dbReference>
<dbReference type="GO" id="GO:0007155">
    <property type="term" value="P:cell adhesion"/>
    <property type="evidence" value="ECO:0007669"/>
    <property type="project" value="UniProtKB-KW"/>
</dbReference>
<evidence type="ECO:0000313" key="15">
    <source>
        <dbReference type="Proteomes" id="UP001557470"/>
    </source>
</evidence>
<comment type="caution">
    <text evidence="14">The sequence shown here is derived from an EMBL/GenBank/DDBJ whole genome shotgun (WGS) entry which is preliminary data.</text>
</comment>
<evidence type="ECO:0000256" key="10">
    <source>
        <dbReference type="ARBA" id="ARBA00023170"/>
    </source>
</evidence>
<reference evidence="14 15" key="1">
    <citation type="submission" date="2024-06" db="EMBL/GenBank/DDBJ databases">
        <authorList>
            <person name="Pan Q."/>
            <person name="Wen M."/>
            <person name="Jouanno E."/>
            <person name="Zahm M."/>
            <person name="Klopp C."/>
            <person name="Cabau C."/>
            <person name="Louis A."/>
            <person name="Berthelot C."/>
            <person name="Parey E."/>
            <person name="Roest Crollius H."/>
            <person name="Montfort J."/>
            <person name="Robinson-Rechavi M."/>
            <person name="Bouchez O."/>
            <person name="Lampietro C."/>
            <person name="Lopez Roques C."/>
            <person name="Donnadieu C."/>
            <person name="Postlethwait J."/>
            <person name="Bobe J."/>
            <person name="Verreycken H."/>
            <person name="Guiguen Y."/>
        </authorList>
    </citation>
    <scope>NUCLEOTIDE SEQUENCE [LARGE SCALE GENOMIC DNA]</scope>
    <source>
        <strain evidence="14">Up_M1</strain>
        <tissue evidence="14">Testis</tissue>
    </source>
</reference>
<organism evidence="14 15">
    <name type="scientific">Umbra pygmaea</name>
    <name type="common">Eastern mudminnow</name>
    <dbReference type="NCBI Taxonomy" id="75934"/>
    <lineage>
        <taxon>Eukaryota</taxon>
        <taxon>Metazoa</taxon>
        <taxon>Chordata</taxon>
        <taxon>Craniata</taxon>
        <taxon>Vertebrata</taxon>
        <taxon>Euteleostomi</taxon>
        <taxon>Actinopterygii</taxon>
        <taxon>Neopterygii</taxon>
        <taxon>Teleostei</taxon>
        <taxon>Protacanthopterygii</taxon>
        <taxon>Esociformes</taxon>
        <taxon>Umbridae</taxon>
        <taxon>Umbra</taxon>
    </lineage>
</organism>
<sequence>MLSLDSGQGDDTIVKTYGYSVNTQAASPQIHSIVSGVWYSVLIDERRYPPRASLNDNDRQQHTWNLTLQSRAESCENIQFYAQETTDYGRPVEFVVEVGLQRPDEGPVLDHGWPTTFRSELPFWNGCEGDDGCVPDLILHSQTDLLNIRQFCGQRERTMWPLCRHKGALVGSSERVVEASRRRLVVDARLENRGENAYNTTLNISHSNNLLFSSLIVRDHSDIQIDCGAEDRDKSERVCIVSTPFMRSLSQVSFRLEFELSQSVFLDHLMVVLDAASDGEENNPDDNTNNIFHLLEYEADLLFTRDSKTPRFEINSDPSRNKHNSSCLMFNLTYHVQNLGFFPVTDLQLAVDVFAVTKGGNHLLQITNIDIDETVSSNCDLPLIMTQSHVSPEDLTHIPQLNHSNSAPLSVQCRLTLPAYREVRVTFSGLLQLQALLSVKFKTLALVTAASIELNPSTPMFLHEDRPTRHIILEMRKEEDYRIPIWIIVGSTLGGLLLLALLVLALWKLGFFNRQKRQKDKGEQEANGKMTEER</sequence>
<dbReference type="Gene3D" id="2.60.40.1510">
    <property type="entry name" value="ntegrin, alpha v. Chain A, domain 3"/>
    <property type="match status" value="1"/>
</dbReference>
<dbReference type="Gene3D" id="2.60.40.1460">
    <property type="entry name" value="Integrin domains. Chain A, domain 2"/>
    <property type="match status" value="1"/>
</dbReference>
<dbReference type="GO" id="GO:0016020">
    <property type="term" value="C:membrane"/>
    <property type="evidence" value="ECO:0007669"/>
    <property type="project" value="UniProtKB-SubCell"/>
</dbReference>
<keyword evidence="4" id="KW-0732">Signal</keyword>
<dbReference type="AlphaFoldDB" id="A0ABD0W9R3"/>
<evidence type="ECO:0000256" key="7">
    <source>
        <dbReference type="ARBA" id="ARBA00022989"/>
    </source>
</evidence>
<dbReference type="Gene3D" id="2.60.40.1530">
    <property type="entry name" value="ntegrin, alpha v. Chain A, domain 4"/>
    <property type="match status" value="1"/>
</dbReference>
<evidence type="ECO:0000256" key="1">
    <source>
        <dbReference type="ARBA" id="ARBA00004479"/>
    </source>
</evidence>
<dbReference type="PANTHER" id="PTHR23220:SF21">
    <property type="entry name" value="INTEGRIN ALPHA-11"/>
    <property type="match status" value="1"/>
</dbReference>
<keyword evidence="5" id="KW-0677">Repeat</keyword>
<dbReference type="GO" id="GO:0007229">
    <property type="term" value="P:integrin-mediated signaling pathway"/>
    <property type="evidence" value="ECO:0007669"/>
    <property type="project" value="UniProtKB-KW"/>
</dbReference>
<proteinExistence type="inferred from homology"/>
<dbReference type="InterPro" id="IPR018184">
    <property type="entry name" value="Integrin_alpha_C_CS"/>
</dbReference>
<keyword evidence="9 12" id="KW-0472">Membrane</keyword>
<keyword evidence="7 12" id="KW-1133">Transmembrane helix</keyword>
<dbReference type="SUPFAM" id="SSF69179">
    <property type="entry name" value="Integrin domains"/>
    <property type="match status" value="3"/>
</dbReference>
<evidence type="ECO:0000256" key="12">
    <source>
        <dbReference type="SAM" id="Phobius"/>
    </source>
</evidence>
<evidence type="ECO:0000259" key="13">
    <source>
        <dbReference type="Pfam" id="PF20805"/>
    </source>
</evidence>
<dbReference type="EMBL" id="JAGEUA010000008">
    <property type="protein sequence ID" value="KAL0967915.1"/>
    <property type="molecule type" value="Genomic_DNA"/>
</dbReference>
<name>A0ABD0W9R3_UMBPY</name>
<keyword evidence="8" id="KW-0401">Integrin</keyword>
<evidence type="ECO:0000256" key="4">
    <source>
        <dbReference type="ARBA" id="ARBA00022729"/>
    </source>
</evidence>
<dbReference type="Gene3D" id="1.20.5.930">
    <property type="entry name" value="Bicelle-embedded integrin alpha(iib) transmembrane segment"/>
    <property type="match status" value="1"/>
</dbReference>
<dbReference type="FunFam" id="1.20.5.930:FF:000005">
    <property type="entry name" value="Integrin, alpha 10"/>
    <property type="match status" value="1"/>
</dbReference>
<dbReference type="Pfam" id="PF20805">
    <property type="entry name" value="Integrin_A_Ig_2"/>
    <property type="match status" value="1"/>
</dbReference>
<comment type="subcellular location">
    <subcellularLocation>
        <location evidence="1">Membrane</location>
        <topology evidence="1">Single-pass type I membrane protein</topology>
    </subcellularLocation>
</comment>
<comment type="similarity">
    <text evidence="2">Belongs to the integrin alpha chain family.</text>
</comment>
<accession>A0ABD0W9R3</accession>
<evidence type="ECO:0000256" key="3">
    <source>
        <dbReference type="ARBA" id="ARBA00022692"/>
    </source>
</evidence>
<keyword evidence="15" id="KW-1185">Reference proteome</keyword>
<dbReference type="PROSITE" id="PS00242">
    <property type="entry name" value="INTEGRIN_ALPHA"/>
    <property type="match status" value="1"/>
</dbReference>
<keyword evidence="3 12" id="KW-0812">Transmembrane</keyword>
<evidence type="ECO:0000256" key="5">
    <source>
        <dbReference type="ARBA" id="ARBA00022737"/>
    </source>
</evidence>
<dbReference type="InterPro" id="IPR048285">
    <property type="entry name" value="Integrin_alpha_Ig-like_2"/>
</dbReference>
<evidence type="ECO:0000256" key="6">
    <source>
        <dbReference type="ARBA" id="ARBA00022889"/>
    </source>
</evidence>
<evidence type="ECO:0000256" key="11">
    <source>
        <dbReference type="ARBA" id="ARBA00023180"/>
    </source>
</evidence>
<keyword evidence="10" id="KW-0675">Receptor</keyword>
<evidence type="ECO:0000313" key="14">
    <source>
        <dbReference type="EMBL" id="KAL0967915.1"/>
    </source>
</evidence>
<protein>
    <recommendedName>
        <fullName evidence="13">Integrin alpha second immunoglobulin-like domain-containing protein</fullName>
    </recommendedName>
</protein>
<evidence type="ECO:0000256" key="9">
    <source>
        <dbReference type="ARBA" id="ARBA00023136"/>
    </source>
</evidence>
<dbReference type="InterPro" id="IPR032695">
    <property type="entry name" value="Integrin_dom_sf"/>
</dbReference>
<dbReference type="PANTHER" id="PTHR23220">
    <property type="entry name" value="INTEGRIN ALPHA"/>
    <property type="match status" value="1"/>
</dbReference>
<keyword evidence="11" id="KW-0325">Glycoprotein</keyword>
<feature type="domain" description="Integrin alpha second immunoglobulin-like" evidence="13">
    <location>
        <begin position="127"/>
        <end position="287"/>
    </location>
</feature>
<keyword evidence="6" id="KW-0130">Cell adhesion</keyword>